<dbReference type="Proteomes" id="UP000676996">
    <property type="component" value="Unassembled WGS sequence"/>
</dbReference>
<gene>
    <name evidence="2" type="ORF">J7S20_12445</name>
</gene>
<accession>A0A8T4ILZ1</accession>
<reference evidence="2" key="1">
    <citation type="submission" date="2021-04" db="EMBL/GenBank/DDBJ databases">
        <title>Ouciella asimina sp. nov., isolated from the surface seawater in the hydrothermal field of Okinawa Trough.</title>
        <authorList>
            <person name="Shuang W."/>
        </authorList>
    </citation>
    <scope>NUCLEOTIDE SEQUENCE</scope>
    <source>
        <strain evidence="2">LXI357</strain>
    </source>
</reference>
<proteinExistence type="predicted"/>
<feature type="region of interest" description="Disordered" evidence="1">
    <location>
        <begin position="149"/>
        <end position="180"/>
    </location>
</feature>
<sequence>MTDAVEFSRPQRLDQIGAGDSEVRIAADDAERAALAQRFGLVSLDRLEAKFSVRREGRSVFADGHVSGAVEQACIATGEPVPAAIEEDVRLRFVPAGSETEEELELDEDECDTVFYEGGAVDLGEAAAETLALALDPFPRSPDADRVLREAGVVSDEEADADAEQSSPLARALKEKLKGG</sequence>
<name>A0A8T4ILZ1_9SPHN</name>
<evidence type="ECO:0000313" key="2">
    <source>
        <dbReference type="EMBL" id="MBR0553319.1"/>
    </source>
</evidence>
<organism evidence="2 3">
    <name type="scientific">Stakelama marina</name>
    <dbReference type="NCBI Taxonomy" id="2826939"/>
    <lineage>
        <taxon>Bacteria</taxon>
        <taxon>Pseudomonadati</taxon>
        <taxon>Pseudomonadota</taxon>
        <taxon>Alphaproteobacteria</taxon>
        <taxon>Sphingomonadales</taxon>
        <taxon>Sphingomonadaceae</taxon>
        <taxon>Stakelama</taxon>
    </lineage>
</organism>
<dbReference type="RefSeq" id="WP_284054549.1">
    <property type="nucleotide sequence ID" value="NZ_JAGRQC010000003.1"/>
</dbReference>
<comment type="caution">
    <text evidence="2">The sequence shown here is derived from an EMBL/GenBank/DDBJ whole genome shotgun (WGS) entry which is preliminary data.</text>
</comment>
<dbReference type="Pfam" id="PF02620">
    <property type="entry name" value="YceD"/>
    <property type="match status" value="1"/>
</dbReference>
<dbReference type="AlphaFoldDB" id="A0A8T4ILZ1"/>
<evidence type="ECO:0000256" key="1">
    <source>
        <dbReference type="SAM" id="MobiDB-lite"/>
    </source>
</evidence>
<protein>
    <submittedName>
        <fullName evidence="2">DUF177 domain-containing protein</fullName>
    </submittedName>
</protein>
<dbReference type="InterPro" id="IPR003772">
    <property type="entry name" value="YceD"/>
</dbReference>
<keyword evidence="3" id="KW-1185">Reference proteome</keyword>
<dbReference type="EMBL" id="JAGRQC010000003">
    <property type="protein sequence ID" value="MBR0553319.1"/>
    <property type="molecule type" value="Genomic_DNA"/>
</dbReference>
<evidence type="ECO:0000313" key="3">
    <source>
        <dbReference type="Proteomes" id="UP000676996"/>
    </source>
</evidence>